<dbReference type="InterPro" id="IPR000014">
    <property type="entry name" value="PAS"/>
</dbReference>
<dbReference type="InterPro" id="IPR035965">
    <property type="entry name" value="PAS-like_dom_sf"/>
</dbReference>
<feature type="domain" description="Histidine kinase" evidence="7">
    <location>
        <begin position="835"/>
        <end position="1045"/>
    </location>
</feature>
<dbReference type="RefSeq" id="WP_129461322.1">
    <property type="nucleotide sequence ID" value="NZ_SBKN01000004.1"/>
</dbReference>
<dbReference type="PANTHER" id="PTHR43304">
    <property type="entry name" value="PHYTOCHROME-LIKE PROTEIN CPH1"/>
    <property type="match status" value="1"/>
</dbReference>
<evidence type="ECO:0000256" key="1">
    <source>
        <dbReference type="ARBA" id="ARBA00000085"/>
    </source>
</evidence>
<dbReference type="Pfam" id="PF13426">
    <property type="entry name" value="PAS_9"/>
    <property type="match status" value="2"/>
</dbReference>
<evidence type="ECO:0000259" key="7">
    <source>
        <dbReference type="PROSITE" id="PS50109"/>
    </source>
</evidence>
<evidence type="ECO:0000256" key="3">
    <source>
        <dbReference type="ARBA" id="ARBA00022553"/>
    </source>
</evidence>
<keyword evidence="4" id="KW-0808">Transferase</keyword>
<evidence type="ECO:0000256" key="4">
    <source>
        <dbReference type="ARBA" id="ARBA00022679"/>
    </source>
</evidence>
<dbReference type="SUPFAM" id="SSF55785">
    <property type="entry name" value="PYP-like sensor domain (PAS domain)"/>
    <property type="match status" value="5"/>
</dbReference>
<dbReference type="OrthoDB" id="5522855at2"/>
<dbReference type="GO" id="GO:0004673">
    <property type="term" value="F:protein histidine kinase activity"/>
    <property type="evidence" value="ECO:0007669"/>
    <property type="project" value="UniProtKB-EC"/>
</dbReference>
<dbReference type="Pfam" id="PF02518">
    <property type="entry name" value="HATPase_c"/>
    <property type="match status" value="1"/>
</dbReference>
<dbReference type="InterPro" id="IPR004358">
    <property type="entry name" value="Sig_transdc_His_kin-like_C"/>
</dbReference>
<dbReference type="InterPro" id="IPR005467">
    <property type="entry name" value="His_kinase_dom"/>
</dbReference>
<evidence type="ECO:0000259" key="9">
    <source>
        <dbReference type="PROSITE" id="PS50113"/>
    </source>
</evidence>
<dbReference type="SUPFAM" id="SSF55781">
    <property type="entry name" value="GAF domain-like"/>
    <property type="match status" value="1"/>
</dbReference>
<dbReference type="SUPFAM" id="SSF55874">
    <property type="entry name" value="ATPase domain of HSP90 chaperone/DNA topoisomerase II/histidine kinase"/>
    <property type="match status" value="1"/>
</dbReference>
<dbReference type="InterPro" id="IPR052162">
    <property type="entry name" value="Sensor_kinase/Photoreceptor"/>
</dbReference>
<dbReference type="InterPro" id="IPR029016">
    <property type="entry name" value="GAF-like_dom_sf"/>
</dbReference>
<dbReference type="Gene3D" id="3.30.565.10">
    <property type="entry name" value="Histidine kinase-like ATPase, C-terminal domain"/>
    <property type="match status" value="1"/>
</dbReference>
<keyword evidence="3" id="KW-0597">Phosphoprotein</keyword>
<accession>A0A4Q1K903</accession>
<dbReference type="InterPro" id="IPR001610">
    <property type="entry name" value="PAC"/>
</dbReference>
<organism evidence="10 11">
    <name type="scientific">Flavobacterium stagni</name>
    <dbReference type="NCBI Taxonomy" id="2506421"/>
    <lineage>
        <taxon>Bacteria</taxon>
        <taxon>Pseudomonadati</taxon>
        <taxon>Bacteroidota</taxon>
        <taxon>Flavobacteriia</taxon>
        <taxon>Flavobacteriales</taxon>
        <taxon>Flavobacteriaceae</taxon>
        <taxon>Flavobacterium</taxon>
    </lineage>
</organism>
<comment type="caution">
    <text evidence="10">The sequence shown here is derived from an EMBL/GenBank/DDBJ whole genome shotgun (WGS) entry which is preliminary data.</text>
</comment>
<feature type="domain" description="PAC" evidence="9">
    <location>
        <begin position="624"/>
        <end position="676"/>
    </location>
</feature>
<reference evidence="11" key="1">
    <citation type="submission" date="2019-01" db="EMBL/GenBank/DDBJ databases">
        <title>Cytophagaceae bacterium strain CAR-16.</title>
        <authorList>
            <person name="Chen W.-M."/>
        </authorList>
    </citation>
    <scope>NUCLEOTIDE SEQUENCE [LARGE SCALE GENOMIC DNA]</scope>
    <source>
        <strain evidence="11">WWJ-16</strain>
    </source>
</reference>
<protein>
    <recommendedName>
        <fullName evidence="2">histidine kinase</fullName>
        <ecNumber evidence="2">2.7.13.3</ecNumber>
    </recommendedName>
</protein>
<dbReference type="PANTHER" id="PTHR43304:SF1">
    <property type="entry name" value="PAC DOMAIN-CONTAINING PROTEIN"/>
    <property type="match status" value="1"/>
</dbReference>
<evidence type="ECO:0000256" key="6">
    <source>
        <dbReference type="SAM" id="Coils"/>
    </source>
</evidence>
<dbReference type="Proteomes" id="UP000289857">
    <property type="component" value="Unassembled WGS sequence"/>
</dbReference>
<dbReference type="PROSITE" id="PS50112">
    <property type="entry name" value="PAS"/>
    <property type="match status" value="2"/>
</dbReference>
<dbReference type="EMBL" id="SBKN01000004">
    <property type="protein sequence ID" value="RXR22435.1"/>
    <property type="molecule type" value="Genomic_DNA"/>
</dbReference>
<dbReference type="PROSITE" id="PS50109">
    <property type="entry name" value="HIS_KIN"/>
    <property type="match status" value="1"/>
</dbReference>
<keyword evidence="11" id="KW-1185">Reference proteome</keyword>
<feature type="domain" description="PAC" evidence="9">
    <location>
        <begin position="369"/>
        <end position="422"/>
    </location>
</feature>
<dbReference type="Gene3D" id="3.30.450.20">
    <property type="entry name" value="PAS domain"/>
    <property type="match status" value="5"/>
</dbReference>
<dbReference type="SMART" id="SM00091">
    <property type="entry name" value="PAS"/>
    <property type="match status" value="4"/>
</dbReference>
<dbReference type="Gene3D" id="1.10.287.130">
    <property type="match status" value="1"/>
</dbReference>
<dbReference type="InterPro" id="IPR013655">
    <property type="entry name" value="PAS_fold_3"/>
</dbReference>
<sequence>MKKAPIFIHEKERLQELESYELIGLDEHEDYDFITSMAAQICGTKISLISLITEDKQWFLSHRGMTVRETPRDIAFCAHAIVDPHQPLIVEDARKDERFFDNPLTVEDPNVVFYAGFPLVESNGYALGTLCAIDHEPKTLTSEQISQLQKLARQTVKLFENRKYNLQLEALYLELEKKNQLLEATQAVNQLGTWELDIATGATVWSDVVYTIHEVSEDFEHNKSIGLAFFHPESRPNIDVALHECIQSGTPFDLVSRLITAKGNHIWVRSTGRKLGEKLVGSFQDITTLKSDEIRYKSVLEGTNVGTWEWNVQTGKLVCNARWGAIVGATFASAEICDASLWETYTHPQDWVEASRRLQACFDKVSDFYEMECRMQHQDGHWVWVYCRGTVFEWTESGAPLMFYGTIQEITERKQKEEALRISEAAFRGNFENAGIGMALLDIKGNWLKVNQKVCTIIGYSEAELLALNYQTVTHPDDLDKDLMLLNELIRGKRSHYQLEKRYFHKNGHLIHVILAVSAVRDTEGSLLYFISQFIDITAAKQQQVALDYQRNLFTALFDLSPIGIALNDYETGAYLEVNQALLQSSGFSYEDFLASNNWFSGNPAYTDKERLALEQLQTQSAYTPFEKNITCSDGTTYPVILQGVLIQDEVHQRQLIWSFVRDVRHEKEAERQLHEAIDNLQAVLDGSRQVAIIATDIHGTITRFNSGAEFLLGYQANEVVGKASPQLIHLASEIEVESQALTAKYQTSITGFETLVYEASQGDSTTKEWTYIHKDGTMFPVLLSVNALRSEGKLVGYLAVATDVSALKAVEKEITSLLDITNEQNERLRNFAHIVSHNLRSHSGGFSGILDLIDMEYPDIAANELVQLIRRGAHNLKQTVHDLTEIVKVNLTQIESADISLYDLIQKNIESLRIPIHQAEIEIQNRIPPELRVKGVQAYMDSIVLNMITNAIKYRSLERSSYLKISVTEDAIENILTFEDNGLGIDMQRHGEKLFGMYKTFHNHADSRGVGLFITKNQVESMGGKIAVESAVNEGTTFSITLPK</sequence>
<evidence type="ECO:0000256" key="2">
    <source>
        <dbReference type="ARBA" id="ARBA00012438"/>
    </source>
</evidence>
<dbReference type="SMART" id="SM00065">
    <property type="entry name" value="GAF"/>
    <property type="match status" value="1"/>
</dbReference>
<keyword evidence="6" id="KW-0175">Coiled coil</keyword>
<evidence type="ECO:0000256" key="5">
    <source>
        <dbReference type="ARBA" id="ARBA00022777"/>
    </source>
</evidence>
<dbReference type="Pfam" id="PF08447">
    <property type="entry name" value="PAS_3"/>
    <property type="match status" value="3"/>
</dbReference>
<proteinExistence type="predicted"/>
<comment type="catalytic activity">
    <reaction evidence="1">
        <text>ATP + protein L-histidine = ADP + protein N-phospho-L-histidine.</text>
        <dbReference type="EC" id="2.7.13.3"/>
    </reaction>
</comment>
<feature type="coiled-coil region" evidence="6">
    <location>
        <begin position="161"/>
        <end position="188"/>
    </location>
</feature>
<dbReference type="Gene3D" id="3.30.450.40">
    <property type="match status" value="1"/>
</dbReference>
<evidence type="ECO:0000259" key="8">
    <source>
        <dbReference type="PROSITE" id="PS50112"/>
    </source>
</evidence>
<feature type="domain" description="PAS" evidence="8">
    <location>
        <begin position="677"/>
        <end position="730"/>
    </location>
</feature>
<dbReference type="SMART" id="SM00387">
    <property type="entry name" value="HATPase_c"/>
    <property type="match status" value="1"/>
</dbReference>
<name>A0A4Q1K903_9FLAO</name>
<dbReference type="CDD" id="cd00130">
    <property type="entry name" value="PAS"/>
    <property type="match status" value="3"/>
</dbReference>
<dbReference type="InterPro" id="IPR003018">
    <property type="entry name" value="GAF"/>
</dbReference>
<dbReference type="SMART" id="SM00086">
    <property type="entry name" value="PAC"/>
    <property type="match status" value="5"/>
</dbReference>
<feature type="domain" description="PAC" evidence="9">
    <location>
        <begin position="766"/>
        <end position="817"/>
    </location>
</feature>
<feature type="domain" description="PAS" evidence="8">
    <location>
        <begin position="423"/>
        <end position="493"/>
    </location>
</feature>
<keyword evidence="5" id="KW-0418">Kinase</keyword>
<dbReference type="EC" id="2.7.13.3" evidence="2"/>
<evidence type="ECO:0000313" key="11">
    <source>
        <dbReference type="Proteomes" id="UP000289857"/>
    </source>
</evidence>
<dbReference type="InterPro" id="IPR000700">
    <property type="entry name" value="PAS-assoc_C"/>
</dbReference>
<dbReference type="InterPro" id="IPR036890">
    <property type="entry name" value="HATPase_C_sf"/>
</dbReference>
<dbReference type="NCBIfam" id="TIGR00229">
    <property type="entry name" value="sensory_box"/>
    <property type="match status" value="4"/>
</dbReference>
<dbReference type="PROSITE" id="PS50113">
    <property type="entry name" value="PAC"/>
    <property type="match status" value="4"/>
</dbReference>
<dbReference type="PRINTS" id="PR00344">
    <property type="entry name" value="BCTRLSENSOR"/>
</dbReference>
<evidence type="ECO:0000313" key="10">
    <source>
        <dbReference type="EMBL" id="RXR22435.1"/>
    </source>
</evidence>
<feature type="domain" description="PAC" evidence="9">
    <location>
        <begin position="497"/>
        <end position="549"/>
    </location>
</feature>
<dbReference type="InterPro" id="IPR003594">
    <property type="entry name" value="HATPase_dom"/>
</dbReference>
<dbReference type="AlphaFoldDB" id="A0A4Q1K903"/>
<gene>
    <name evidence="10" type="ORF">EQG61_07575</name>
</gene>